<dbReference type="AlphaFoldDB" id="A0A8S1RGE4"/>
<protein>
    <submittedName>
        <fullName evidence="1">Uncharacterized protein</fullName>
    </submittedName>
</protein>
<name>A0A8S1RGE4_9CILI</name>
<gene>
    <name evidence="1" type="ORF">PSON_ATCC_30995.1.T1660072</name>
</gene>
<sequence>MVDRMGQFRNRSENQKKLYLQFKIYKIIQCIVKVFFKWQINLQQIQMVLNSCWMN</sequence>
<organism evidence="1 2">
    <name type="scientific">Paramecium sonneborni</name>
    <dbReference type="NCBI Taxonomy" id="65129"/>
    <lineage>
        <taxon>Eukaryota</taxon>
        <taxon>Sar</taxon>
        <taxon>Alveolata</taxon>
        <taxon>Ciliophora</taxon>
        <taxon>Intramacronucleata</taxon>
        <taxon>Oligohymenophorea</taxon>
        <taxon>Peniculida</taxon>
        <taxon>Parameciidae</taxon>
        <taxon>Paramecium</taxon>
    </lineage>
</organism>
<evidence type="ECO:0000313" key="2">
    <source>
        <dbReference type="Proteomes" id="UP000692954"/>
    </source>
</evidence>
<dbReference type="EMBL" id="CAJJDN010000166">
    <property type="protein sequence ID" value="CAD8126294.1"/>
    <property type="molecule type" value="Genomic_DNA"/>
</dbReference>
<keyword evidence="2" id="KW-1185">Reference proteome</keyword>
<evidence type="ECO:0000313" key="1">
    <source>
        <dbReference type="EMBL" id="CAD8126294.1"/>
    </source>
</evidence>
<reference evidence="1" key="1">
    <citation type="submission" date="2021-01" db="EMBL/GenBank/DDBJ databases">
        <authorList>
            <consortium name="Genoscope - CEA"/>
            <person name="William W."/>
        </authorList>
    </citation>
    <scope>NUCLEOTIDE SEQUENCE</scope>
</reference>
<proteinExistence type="predicted"/>
<accession>A0A8S1RGE4</accession>
<dbReference type="Proteomes" id="UP000692954">
    <property type="component" value="Unassembled WGS sequence"/>
</dbReference>
<comment type="caution">
    <text evidence="1">The sequence shown here is derived from an EMBL/GenBank/DDBJ whole genome shotgun (WGS) entry which is preliminary data.</text>
</comment>